<protein>
    <recommendedName>
        <fullName evidence="1">FAS1-like dehydratase domain-containing protein</fullName>
    </recommendedName>
</protein>
<dbReference type="InterPro" id="IPR029069">
    <property type="entry name" value="HotDog_dom_sf"/>
</dbReference>
<keyword evidence="3" id="KW-1185">Reference proteome</keyword>
<evidence type="ECO:0000259" key="1">
    <source>
        <dbReference type="Pfam" id="PF13452"/>
    </source>
</evidence>
<dbReference type="EMBL" id="NPEV01000001">
    <property type="protein sequence ID" value="RAI29985.1"/>
    <property type="molecule type" value="Genomic_DNA"/>
</dbReference>
<dbReference type="PANTHER" id="PTHR28152:SF1">
    <property type="entry name" value="HYDROXYACYL-THIOESTER DEHYDRATASE TYPE 2, MITOCHONDRIAL"/>
    <property type="match status" value="1"/>
</dbReference>
<dbReference type="InterPro" id="IPR039569">
    <property type="entry name" value="FAS1-like_DH_region"/>
</dbReference>
<dbReference type="OrthoDB" id="7183822at2"/>
<evidence type="ECO:0000313" key="2">
    <source>
        <dbReference type="EMBL" id="RAI29985.1"/>
    </source>
</evidence>
<dbReference type="Proteomes" id="UP000249299">
    <property type="component" value="Unassembled WGS sequence"/>
</dbReference>
<organism evidence="2 3">
    <name type="scientific">Rhodobium orientis</name>
    <dbReference type="NCBI Taxonomy" id="34017"/>
    <lineage>
        <taxon>Bacteria</taxon>
        <taxon>Pseudomonadati</taxon>
        <taxon>Pseudomonadota</taxon>
        <taxon>Alphaproteobacteria</taxon>
        <taxon>Hyphomicrobiales</taxon>
        <taxon>Rhodobiaceae</taxon>
        <taxon>Rhodobium</taxon>
    </lineage>
</organism>
<dbReference type="GO" id="GO:0019171">
    <property type="term" value="F:(3R)-hydroxyacyl-[acyl-carrier-protein] dehydratase activity"/>
    <property type="evidence" value="ECO:0007669"/>
    <property type="project" value="TreeGrafter"/>
</dbReference>
<name>A0A327JWN5_9HYPH</name>
<evidence type="ECO:0000313" key="3">
    <source>
        <dbReference type="Proteomes" id="UP000249299"/>
    </source>
</evidence>
<dbReference type="PANTHER" id="PTHR28152">
    <property type="entry name" value="HYDROXYACYL-THIOESTER DEHYDRATASE TYPE 2, MITOCHONDRIAL"/>
    <property type="match status" value="1"/>
</dbReference>
<comment type="caution">
    <text evidence="2">The sequence shown here is derived from an EMBL/GenBank/DDBJ whole genome shotgun (WGS) entry which is preliminary data.</text>
</comment>
<dbReference type="InterPro" id="IPR052741">
    <property type="entry name" value="Mitochondrial_HTD2"/>
</dbReference>
<feature type="domain" description="FAS1-like dehydratase" evidence="1">
    <location>
        <begin position="76"/>
        <end position="136"/>
    </location>
</feature>
<sequence length="280" mass="31026">MTDYSDWIGRETTVEEYLSTAPAERLAATLDAHGAGHPLQAGDAVPPLWHWLYFMPVARQRDLGHDGHPATGTFIPPVPLPRRMYAGGRITQKAPLRFGARAAMISRIDNVVEKEGRSGPLVFVTVGHEVHQDGKLCVREEQDIVYREMIPSGAAPAAKTGTRPAAWRETVTPDPVMLFRFSAVTFNGHRIHYDRNHATETEGYPGLVVHGPMIAMLLLEAAERRRSATCAHYEFRAMSPLFDTEPFDLVGIKDEANDTVELEARADDGRIAMVATARFD</sequence>
<proteinExistence type="predicted"/>
<gene>
    <name evidence="2" type="ORF">CH339_00150</name>
</gene>
<reference evidence="2 3" key="1">
    <citation type="submission" date="2017-07" db="EMBL/GenBank/DDBJ databases">
        <title>Draft Genome Sequences of Select Purple Nonsulfur Bacteria.</title>
        <authorList>
            <person name="Lasarre B."/>
            <person name="Mckinlay J.B."/>
        </authorList>
    </citation>
    <scope>NUCLEOTIDE SEQUENCE [LARGE SCALE GENOMIC DNA]</scope>
    <source>
        <strain evidence="2 3">DSM 11290</strain>
    </source>
</reference>
<dbReference type="Gene3D" id="3.10.129.10">
    <property type="entry name" value="Hotdog Thioesterase"/>
    <property type="match status" value="2"/>
</dbReference>
<accession>A0A327JWN5</accession>
<dbReference type="AlphaFoldDB" id="A0A327JWN5"/>
<dbReference type="RefSeq" id="WP_111432239.1">
    <property type="nucleotide sequence ID" value="NZ_JACIGG010000001.1"/>
</dbReference>
<dbReference type="Pfam" id="PF13452">
    <property type="entry name" value="FAS1_DH_region"/>
    <property type="match status" value="1"/>
</dbReference>
<dbReference type="SUPFAM" id="SSF54637">
    <property type="entry name" value="Thioesterase/thiol ester dehydrase-isomerase"/>
    <property type="match status" value="2"/>
</dbReference>